<reference evidence="1 2" key="1">
    <citation type="submission" date="2016-10" db="EMBL/GenBank/DDBJ databases">
        <authorList>
            <person name="de Groot N.N."/>
        </authorList>
    </citation>
    <scope>NUCLEOTIDE SEQUENCE [LARGE SCALE GENOMIC DNA]</scope>
    <source>
        <strain evidence="1 2">DSM 8512</strain>
    </source>
</reference>
<name>A0A1H8JWV2_9RHOB</name>
<dbReference type="CDD" id="cd14743">
    <property type="entry name" value="PAAR_CT_1"/>
    <property type="match status" value="1"/>
</dbReference>
<evidence type="ECO:0000313" key="2">
    <source>
        <dbReference type="Proteomes" id="UP000199054"/>
    </source>
</evidence>
<dbReference type="Gene3D" id="2.60.200.60">
    <property type="match status" value="1"/>
</dbReference>
<dbReference type="STRING" id="34002.SAMN04489859_101935"/>
<dbReference type="RefSeq" id="WP_090613294.1">
    <property type="nucleotide sequence ID" value="NZ_CP067126.1"/>
</dbReference>
<proteinExistence type="predicted"/>
<gene>
    <name evidence="1" type="ORF">SAMN04489859_101935</name>
</gene>
<accession>A0A1H8JWV2</accession>
<dbReference type="InterPro" id="IPR008727">
    <property type="entry name" value="PAAR_motif"/>
</dbReference>
<organism evidence="1 2">
    <name type="scientific">Paracoccus alcaliphilus</name>
    <dbReference type="NCBI Taxonomy" id="34002"/>
    <lineage>
        <taxon>Bacteria</taxon>
        <taxon>Pseudomonadati</taxon>
        <taxon>Pseudomonadota</taxon>
        <taxon>Alphaproteobacteria</taxon>
        <taxon>Rhodobacterales</taxon>
        <taxon>Paracoccaceae</taxon>
        <taxon>Paracoccus</taxon>
    </lineage>
</organism>
<keyword evidence="2" id="KW-1185">Reference proteome</keyword>
<dbReference type="EMBL" id="FODE01000019">
    <property type="protein sequence ID" value="SEN85234.1"/>
    <property type="molecule type" value="Genomic_DNA"/>
</dbReference>
<protein>
    <submittedName>
        <fullName evidence="1">Zn-binding Pro-Ala-Ala-Arg (PAAR) domain-containing protein, incolved in TypeVI secretion</fullName>
    </submittedName>
</protein>
<dbReference type="Pfam" id="PF05488">
    <property type="entry name" value="PAAR_motif"/>
    <property type="match status" value="1"/>
</dbReference>
<dbReference type="OrthoDB" id="197187at2"/>
<evidence type="ECO:0000313" key="1">
    <source>
        <dbReference type="EMBL" id="SEN85234.1"/>
    </source>
</evidence>
<sequence length="84" mass="8491">MRIIARVGDKHLCPRHGTNMIVEGGSSLIDGRAVARIGDKCACGGVIVEGDPGALCDGRPVSYFGAKTSCGGIISECKGSAALS</sequence>
<dbReference type="Proteomes" id="UP000199054">
    <property type="component" value="Unassembled WGS sequence"/>
</dbReference>
<dbReference type="AlphaFoldDB" id="A0A1H8JWV2"/>